<feature type="compositionally biased region" description="Acidic residues" evidence="1">
    <location>
        <begin position="422"/>
        <end position="436"/>
    </location>
</feature>
<dbReference type="EMBL" id="BTGU01001899">
    <property type="protein sequence ID" value="GMN31034.1"/>
    <property type="molecule type" value="Genomic_DNA"/>
</dbReference>
<feature type="compositionally biased region" description="Acidic residues" evidence="1">
    <location>
        <begin position="491"/>
        <end position="547"/>
    </location>
</feature>
<feature type="compositionally biased region" description="Basic and acidic residues" evidence="1">
    <location>
        <begin position="290"/>
        <end position="302"/>
    </location>
</feature>
<dbReference type="AlphaFoldDB" id="A0AA87Z6D8"/>
<dbReference type="PANTHER" id="PTHR33621">
    <property type="entry name" value="ASPARTIC/GLUTAMIC ACID-RICH PROTEIN"/>
    <property type="match status" value="1"/>
</dbReference>
<feature type="compositionally biased region" description="Basic and acidic residues" evidence="1">
    <location>
        <begin position="135"/>
        <end position="145"/>
    </location>
</feature>
<organism evidence="2 3">
    <name type="scientific">Ficus carica</name>
    <name type="common">Common fig</name>
    <dbReference type="NCBI Taxonomy" id="3494"/>
    <lineage>
        <taxon>Eukaryota</taxon>
        <taxon>Viridiplantae</taxon>
        <taxon>Streptophyta</taxon>
        <taxon>Embryophyta</taxon>
        <taxon>Tracheophyta</taxon>
        <taxon>Spermatophyta</taxon>
        <taxon>Magnoliopsida</taxon>
        <taxon>eudicotyledons</taxon>
        <taxon>Gunneridae</taxon>
        <taxon>Pentapetalae</taxon>
        <taxon>rosids</taxon>
        <taxon>fabids</taxon>
        <taxon>Rosales</taxon>
        <taxon>Moraceae</taxon>
        <taxon>Ficeae</taxon>
        <taxon>Ficus</taxon>
    </lineage>
</organism>
<feature type="compositionally biased region" description="Polar residues" evidence="1">
    <location>
        <begin position="564"/>
        <end position="583"/>
    </location>
</feature>
<accession>A0AA87Z6D8</accession>
<feature type="compositionally biased region" description="Basic and acidic residues" evidence="1">
    <location>
        <begin position="444"/>
        <end position="456"/>
    </location>
</feature>
<dbReference type="PANTHER" id="PTHR33621:SF2">
    <property type="entry name" value="RIBOSOMAL L1 DOMAIN-CONTAINING PROTEIN"/>
    <property type="match status" value="1"/>
</dbReference>
<feature type="compositionally biased region" description="Polar residues" evidence="1">
    <location>
        <begin position="52"/>
        <end position="74"/>
    </location>
</feature>
<keyword evidence="3" id="KW-1185">Reference proteome</keyword>
<evidence type="ECO:0000313" key="3">
    <source>
        <dbReference type="Proteomes" id="UP001187192"/>
    </source>
</evidence>
<sequence>MDFHSLTRKELQTLCKKNKIPANLTNVAMADALASLQHVEGLEETLEESKFESQQLSEEAVTGTPNVPRTTCRTSARRKPISKEPESSQILTRTSRTTRRGGVAEEADQESIEVVPKTPAAPSSRRRAPPVSARQKTETQKEESSVQRAYSTRRSVRLLEKTMEELSLVENRKIQPLKIDDLSKEETAVDSSLTMSGTNMQTTLEVCSKKTEDFEVSSALKSDGSTEIRPDMNNDVQKKREDHVTELEVSMLKPESTESVEKSDENVNVLVETFGDNEIDSVNNETQNQHSEDSKTEQHLGTEDSLAAEISDDVSIAVITPDVAQDVADDVSTDVVAQDVAQDASDDVSTDVIAQDVAQEVSDDVSTDIITQDVAPKSSFRLEENEVSIVNESVVQIPLNLSSSCVEAENFENFSCEATTMSEEENGDESSEEESADSTALDDNSSKLLEHISEDKIESEEKETPLVDVNAVESEIVVVEDIYQGKHDLESESVTEEEFSDDISEEESAESEASDDESVESDASDEDFTDSESVDDENSTESDETDLEASLVDVDVTEGEVSAKTPSQSILCHVDNSSKQDSGSYGALVDVCVVSAEEFTTVTSEHLPSKSPPSLKETSPAHHTVSGSNVTTKSPLPTFSADQLSGQFPRPTLPTPSKSSSKSHPVIQMIADVLDEHEENHAVPEKYENPTDDKCSSMPKLYGDASLRQLQKMLREKLQIENEKKVGKTRIALQTLPENRMAADEAQKEN</sequence>
<feature type="compositionally biased region" description="Polar residues" evidence="1">
    <location>
        <begin position="280"/>
        <end position="289"/>
    </location>
</feature>
<feature type="region of interest" description="Disordered" evidence="1">
    <location>
        <begin position="275"/>
        <end position="302"/>
    </location>
</feature>
<feature type="region of interest" description="Disordered" evidence="1">
    <location>
        <begin position="47"/>
        <end position="151"/>
    </location>
</feature>
<protein>
    <submittedName>
        <fullName evidence="2">Uncharacterized protein</fullName>
    </submittedName>
</protein>
<feature type="compositionally biased region" description="Polar residues" evidence="1">
    <location>
        <begin position="625"/>
        <end position="646"/>
    </location>
</feature>
<dbReference type="Proteomes" id="UP001187192">
    <property type="component" value="Unassembled WGS sequence"/>
</dbReference>
<name>A0AA87Z6D8_FICCA</name>
<feature type="region of interest" description="Disordered" evidence="1">
    <location>
        <begin position="602"/>
        <end position="665"/>
    </location>
</feature>
<gene>
    <name evidence="2" type="ORF">TIFTF001_041536</name>
</gene>
<evidence type="ECO:0000256" key="1">
    <source>
        <dbReference type="SAM" id="MobiDB-lite"/>
    </source>
</evidence>
<proteinExistence type="predicted"/>
<reference evidence="2" key="1">
    <citation type="submission" date="2023-07" db="EMBL/GenBank/DDBJ databases">
        <title>draft genome sequence of fig (Ficus carica).</title>
        <authorList>
            <person name="Takahashi T."/>
            <person name="Nishimura K."/>
        </authorList>
    </citation>
    <scope>NUCLEOTIDE SEQUENCE</scope>
</reference>
<feature type="region of interest" description="Disordered" evidence="1">
    <location>
        <begin position="417"/>
        <end position="584"/>
    </location>
</feature>
<comment type="caution">
    <text evidence="2">The sequence shown here is derived from an EMBL/GenBank/DDBJ whole genome shotgun (WGS) entry which is preliminary data.</text>
</comment>
<evidence type="ECO:0000313" key="2">
    <source>
        <dbReference type="EMBL" id="GMN31034.1"/>
    </source>
</evidence>